<dbReference type="EMBL" id="BPUR01000041">
    <property type="protein sequence ID" value="GJH22466.1"/>
    <property type="molecule type" value="Genomic_DNA"/>
</dbReference>
<keyword evidence="2" id="KW-1185">Reference proteome</keyword>
<comment type="caution">
    <text evidence="1">The sequence shown here is derived from an EMBL/GenBank/DDBJ whole genome shotgun (WGS) entry which is preliminary data.</text>
</comment>
<evidence type="ECO:0000313" key="1">
    <source>
        <dbReference type="EMBL" id="GJH22466.1"/>
    </source>
</evidence>
<sequence>MLNEQNIAVPSMANDGVPAAAPSVMSEDEFLIAVSMLNHSERMEFLRCMNATH</sequence>
<gene>
    <name evidence="1" type="ORF">CBA19CS22_38010</name>
</gene>
<proteinExistence type="predicted"/>
<evidence type="ECO:0000313" key="2">
    <source>
        <dbReference type="Proteomes" id="UP001055013"/>
    </source>
</evidence>
<dbReference type="Proteomes" id="UP001055013">
    <property type="component" value="Unassembled WGS sequence"/>
</dbReference>
<accession>A0ACB5R5L5</accession>
<organism evidence="1 2">
    <name type="scientific">Caballeronia novacaledonica</name>
    <dbReference type="NCBI Taxonomy" id="1544861"/>
    <lineage>
        <taxon>Bacteria</taxon>
        <taxon>Pseudomonadati</taxon>
        <taxon>Pseudomonadota</taxon>
        <taxon>Betaproteobacteria</taxon>
        <taxon>Burkholderiales</taxon>
        <taxon>Burkholderiaceae</taxon>
        <taxon>Caballeronia</taxon>
    </lineage>
</organism>
<name>A0ACB5R5L5_9BURK</name>
<protein>
    <submittedName>
        <fullName evidence="1">Uncharacterized protein</fullName>
    </submittedName>
</protein>
<reference evidence="1" key="1">
    <citation type="submission" date="2021-09" db="EMBL/GenBank/DDBJ databases">
        <title>Isolation and characterization of 3-chlorobenzoate degrading bacteria from soils in Shizuoka.</title>
        <authorList>
            <person name="Ifat A."/>
            <person name="Ogawa N."/>
            <person name="Kimbara K."/>
            <person name="Moriuchi R."/>
            <person name="Dohra H."/>
            <person name="Shintani M."/>
        </authorList>
    </citation>
    <scope>NUCLEOTIDE SEQUENCE</scope>
    <source>
        <strain evidence="1">19CS2-2</strain>
    </source>
</reference>